<keyword evidence="2" id="KW-0067">ATP-binding</keyword>
<evidence type="ECO:0000256" key="1">
    <source>
        <dbReference type="ARBA" id="ARBA00022741"/>
    </source>
</evidence>
<dbReference type="SMART" id="SM00534">
    <property type="entry name" value="MUTSac"/>
    <property type="match status" value="1"/>
</dbReference>
<keyword evidence="1" id="KW-0547">Nucleotide-binding</keyword>
<evidence type="ECO:0000256" key="2">
    <source>
        <dbReference type="ARBA" id="ARBA00022840"/>
    </source>
</evidence>
<evidence type="ECO:0000259" key="5">
    <source>
        <dbReference type="SMART" id="SM00534"/>
    </source>
</evidence>
<organism evidence="6 7">
    <name type="scientific">Streptococcus sanguinis</name>
    <dbReference type="NCBI Taxonomy" id="1305"/>
    <lineage>
        <taxon>Bacteria</taxon>
        <taxon>Bacillati</taxon>
        <taxon>Bacillota</taxon>
        <taxon>Bacilli</taxon>
        <taxon>Lactobacillales</taxon>
        <taxon>Streptococcaceae</taxon>
        <taxon>Streptococcus</taxon>
    </lineage>
</organism>
<dbReference type="Gene3D" id="3.40.50.300">
    <property type="entry name" value="P-loop containing nucleotide triphosphate hydrolases"/>
    <property type="match status" value="1"/>
</dbReference>
<dbReference type="Proteomes" id="UP000509535">
    <property type="component" value="Chromosome"/>
</dbReference>
<evidence type="ECO:0000256" key="3">
    <source>
        <dbReference type="ARBA" id="ARBA00023125"/>
    </source>
</evidence>
<sequence length="564" mass="63335">MSRFILVLLGFLAVLVLVIASAIRRKIRFKKRLTAAWGSRERVDCRPDSESSLYESFLLDEEAGTHDSLVDDQTWGDLDFFDIFQDIDTAAQSSLGSEYLYSKLRLLHFEADQDFDDLQSYLAQHPEVRSQLQLLFSEIGKKNHNQAKKLIYKRAQANHRGSFYLFLASIPLLSPFLYFINPSLGYIVPIISMAFNIVYSMATRWSLEMKLDSMSYLVRIFYIGKKIARLPLPQQAALKEALASFSRIKLFGEVFRPQSGASELEIFYLYLNSVLLIPQLAQAYISNRLVKANQQARQVLEILGRLEAAIAVLNYKESLPIYAKPSFTSSAGMKGKGLYHPLLERPVSNDLDFSKNMMISGDNASGKSTYLRIAAINAILAQGLGFSCAESLTLQHGHVLSSMDVTDDIGSGDSYFIAESRAIERMIDSLEEEGLHYFFIDELFKGTNTVERIGAGLAIIDWLAQKPCLYMISSHDVELVAASGQLNAQYHFDSQYIAGEMVFDYKIKQGSALTKNAVNTLESLNYPEEITDTAREIITAYEASGNWSLLEKGQSKLDAKDRNG</sequence>
<name>A0A7H8V2M5_STRSA</name>
<dbReference type="SUPFAM" id="SSF52540">
    <property type="entry name" value="P-loop containing nucleoside triphosphate hydrolases"/>
    <property type="match status" value="1"/>
</dbReference>
<feature type="transmembrane region" description="Helical" evidence="4">
    <location>
        <begin position="163"/>
        <end position="180"/>
    </location>
</feature>
<keyword evidence="4" id="KW-0812">Transmembrane</keyword>
<proteinExistence type="predicted"/>
<feature type="transmembrane region" description="Helical" evidence="4">
    <location>
        <begin position="6"/>
        <end position="23"/>
    </location>
</feature>
<evidence type="ECO:0000313" key="6">
    <source>
        <dbReference type="EMBL" id="QLB50733.1"/>
    </source>
</evidence>
<gene>
    <name evidence="6" type="ORF">FDP16_09720</name>
</gene>
<dbReference type="GO" id="GO:0140664">
    <property type="term" value="F:ATP-dependent DNA damage sensor activity"/>
    <property type="evidence" value="ECO:0007669"/>
    <property type="project" value="InterPro"/>
</dbReference>
<dbReference type="GO" id="GO:0005829">
    <property type="term" value="C:cytosol"/>
    <property type="evidence" value="ECO:0007669"/>
    <property type="project" value="TreeGrafter"/>
</dbReference>
<dbReference type="RefSeq" id="WP_176799444.1">
    <property type="nucleotide sequence ID" value="NZ_CP040798.1"/>
</dbReference>
<feature type="transmembrane region" description="Helical" evidence="4">
    <location>
        <begin position="186"/>
        <end position="207"/>
    </location>
</feature>
<dbReference type="GO" id="GO:0005524">
    <property type="term" value="F:ATP binding"/>
    <property type="evidence" value="ECO:0007669"/>
    <property type="project" value="UniProtKB-KW"/>
</dbReference>
<evidence type="ECO:0000256" key="4">
    <source>
        <dbReference type="SAM" id="Phobius"/>
    </source>
</evidence>
<accession>A0A7H8V2M5</accession>
<dbReference type="EMBL" id="CP040798">
    <property type="protein sequence ID" value="QLB50733.1"/>
    <property type="molecule type" value="Genomic_DNA"/>
</dbReference>
<dbReference type="Pfam" id="PF00488">
    <property type="entry name" value="MutS_V"/>
    <property type="match status" value="1"/>
</dbReference>
<dbReference type="GO" id="GO:0006298">
    <property type="term" value="P:mismatch repair"/>
    <property type="evidence" value="ECO:0007669"/>
    <property type="project" value="InterPro"/>
</dbReference>
<dbReference type="AlphaFoldDB" id="A0A7H8V2M5"/>
<protein>
    <recommendedName>
        <fullName evidence="5">DNA mismatch repair proteins mutS family domain-containing protein</fullName>
    </recommendedName>
</protein>
<dbReference type="PANTHER" id="PTHR11361">
    <property type="entry name" value="DNA MISMATCH REPAIR PROTEIN MUTS FAMILY MEMBER"/>
    <property type="match status" value="1"/>
</dbReference>
<keyword evidence="4" id="KW-0472">Membrane</keyword>
<dbReference type="InterPro" id="IPR045076">
    <property type="entry name" value="MutS"/>
</dbReference>
<feature type="domain" description="DNA mismatch repair proteins mutS family" evidence="5">
    <location>
        <begin position="354"/>
        <end position="539"/>
    </location>
</feature>
<dbReference type="PANTHER" id="PTHR11361:SF152">
    <property type="entry name" value="DNA MISMATCH REPAIR PROTEIN"/>
    <property type="match status" value="1"/>
</dbReference>
<keyword evidence="3" id="KW-0238">DNA-binding</keyword>
<dbReference type="InterPro" id="IPR027417">
    <property type="entry name" value="P-loop_NTPase"/>
</dbReference>
<reference evidence="6 7" key="1">
    <citation type="submission" date="2019-06" db="EMBL/GenBank/DDBJ databases">
        <title>The organization of the Streptococcus sanguinis genomes.</title>
        <authorList>
            <person name="Wang H.Y."/>
            <person name="Chen Y.Y.M."/>
            <person name="Wu C.H."/>
        </authorList>
    </citation>
    <scope>NUCLEOTIDE SEQUENCE [LARGE SCALE GENOMIC DNA]</scope>
    <source>
        <strain evidence="6 7">CGMH058</strain>
    </source>
</reference>
<dbReference type="GO" id="GO:0030983">
    <property type="term" value="F:mismatched DNA binding"/>
    <property type="evidence" value="ECO:0007669"/>
    <property type="project" value="InterPro"/>
</dbReference>
<dbReference type="InterPro" id="IPR000432">
    <property type="entry name" value="DNA_mismatch_repair_MutS_C"/>
</dbReference>
<evidence type="ECO:0000313" key="7">
    <source>
        <dbReference type="Proteomes" id="UP000509535"/>
    </source>
</evidence>
<keyword evidence="4" id="KW-1133">Transmembrane helix</keyword>